<organism evidence="2 3">
    <name type="scientific">Williamsia phyllosphaerae</name>
    <dbReference type="NCBI Taxonomy" id="885042"/>
    <lineage>
        <taxon>Bacteria</taxon>
        <taxon>Bacillati</taxon>
        <taxon>Actinomycetota</taxon>
        <taxon>Actinomycetes</taxon>
        <taxon>Mycobacteriales</taxon>
        <taxon>Nocardiaceae</taxon>
        <taxon>Williamsia</taxon>
    </lineage>
</organism>
<keyword evidence="3" id="KW-1185">Reference proteome</keyword>
<accession>A0ABQ1V1M4</accession>
<comment type="caution">
    <text evidence="2">The sequence shown here is derived from an EMBL/GenBank/DDBJ whole genome shotgun (WGS) entry which is preliminary data.</text>
</comment>
<evidence type="ECO:0000313" key="3">
    <source>
        <dbReference type="Proteomes" id="UP000632454"/>
    </source>
</evidence>
<feature type="compositionally biased region" description="Basic and acidic residues" evidence="1">
    <location>
        <begin position="8"/>
        <end position="28"/>
    </location>
</feature>
<gene>
    <name evidence="2" type="ORF">GCM10007298_30330</name>
</gene>
<evidence type="ECO:0000313" key="2">
    <source>
        <dbReference type="EMBL" id="GGF32398.1"/>
    </source>
</evidence>
<proteinExistence type="predicted"/>
<evidence type="ECO:0000256" key="1">
    <source>
        <dbReference type="SAM" id="MobiDB-lite"/>
    </source>
</evidence>
<reference evidence="3" key="1">
    <citation type="journal article" date="2019" name="Int. J. Syst. Evol. Microbiol.">
        <title>The Global Catalogue of Microorganisms (GCM) 10K type strain sequencing project: providing services to taxonomists for standard genome sequencing and annotation.</title>
        <authorList>
            <consortium name="The Broad Institute Genomics Platform"/>
            <consortium name="The Broad Institute Genome Sequencing Center for Infectious Disease"/>
            <person name="Wu L."/>
            <person name="Ma J."/>
        </authorList>
    </citation>
    <scope>NUCLEOTIDE SEQUENCE [LARGE SCALE GENOMIC DNA]</scope>
    <source>
        <strain evidence="3">CCM 7855</strain>
    </source>
</reference>
<sequence length="112" mass="11620">MLAAQQRGDLHGEAAEHHVGGVDDVPRVRDVTGLGGIGGHRCDPFRVIGAGQIRRRGAPGDQWGPGTRCVPCTSGPEYVAGSDQSKCSSGDVQGAIATDRTAARQSVSTDWP</sequence>
<protein>
    <submittedName>
        <fullName evidence="2">Uncharacterized protein</fullName>
    </submittedName>
</protein>
<dbReference type="EMBL" id="BMCS01000002">
    <property type="protein sequence ID" value="GGF32398.1"/>
    <property type="molecule type" value="Genomic_DNA"/>
</dbReference>
<feature type="region of interest" description="Disordered" evidence="1">
    <location>
        <begin position="1"/>
        <end position="28"/>
    </location>
</feature>
<name>A0ABQ1V1M4_9NOCA</name>
<dbReference type="Proteomes" id="UP000632454">
    <property type="component" value="Unassembled WGS sequence"/>
</dbReference>